<keyword evidence="7" id="KW-0813">Transport</keyword>
<proteinExistence type="inferred from homology"/>
<evidence type="ECO:0000256" key="2">
    <source>
        <dbReference type="ARBA" id="ARBA00005811"/>
    </source>
</evidence>
<reference evidence="9" key="1">
    <citation type="submission" date="2018-05" db="EMBL/GenBank/DDBJ databases">
        <authorList>
            <person name="Du Z."/>
            <person name="Wang X."/>
        </authorList>
    </citation>
    <scope>NUCLEOTIDE SEQUENCE [LARGE SCALE GENOMIC DNA]</scope>
    <source>
        <strain evidence="9">WDS4C29</strain>
    </source>
</reference>
<dbReference type="GO" id="GO:0015031">
    <property type="term" value="P:protein transport"/>
    <property type="evidence" value="ECO:0007669"/>
    <property type="project" value="UniProtKB-KW"/>
</dbReference>
<accession>A0A2V1P4K1</accession>
<dbReference type="RefSeq" id="WP_109388280.1">
    <property type="nucleotide sequence ID" value="NZ_QETF01000006.1"/>
</dbReference>
<dbReference type="PANTHER" id="PTHR30558:SF3">
    <property type="entry name" value="BIOPOLYMER TRANSPORT PROTEIN EXBD-RELATED"/>
    <property type="match status" value="1"/>
</dbReference>
<dbReference type="InterPro" id="IPR003400">
    <property type="entry name" value="ExbD"/>
</dbReference>
<evidence type="ECO:0000256" key="1">
    <source>
        <dbReference type="ARBA" id="ARBA00004162"/>
    </source>
</evidence>
<evidence type="ECO:0000313" key="8">
    <source>
        <dbReference type="EMBL" id="PWG17256.1"/>
    </source>
</evidence>
<dbReference type="Pfam" id="PF02472">
    <property type="entry name" value="ExbD"/>
    <property type="match status" value="1"/>
</dbReference>
<name>A0A2V1P4K1_9RHOB</name>
<dbReference type="OrthoDB" id="5456447at2"/>
<evidence type="ECO:0000313" key="9">
    <source>
        <dbReference type="Proteomes" id="UP000245293"/>
    </source>
</evidence>
<evidence type="ECO:0000256" key="3">
    <source>
        <dbReference type="ARBA" id="ARBA00022475"/>
    </source>
</evidence>
<keyword evidence="7" id="KW-0653">Protein transport</keyword>
<comment type="subcellular location">
    <subcellularLocation>
        <location evidence="1">Cell membrane</location>
        <topology evidence="1">Single-pass membrane protein</topology>
    </subcellularLocation>
    <subcellularLocation>
        <location evidence="7">Cell membrane</location>
        <topology evidence="7">Single-pass type II membrane protein</topology>
    </subcellularLocation>
</comment>
<gene>
    <name evidence="8" type="ORF">DFK10_07665</name>
</gene>
<keyword evidence="3" id="KW-1003">Cell membrane</keyword>
<sequence length="127" mass="13780">MFSFAADRAPRRPSLTPMIDVVFLLLIFFMLTAQFTRDHALTLRPGGGAAADYSGPPRLVAIAPETLRLNGRPMTLEALPAALFELTEAPSDLVVLRPDDTADLQRLVQVMTALEAAGFTQLALVED</sequence>
<comment type="caution">
    <text evidence="8">The sequence shown here is derived from an EMBL/GenBank/DDBJ whole genome shotgun (WGS) entry which is preliminary data.</text>
</comment>
<evidence type="ECO:0000256" key="7">
    <source>
        <dbReference type="RuleBase" id="RU003879"/>
    </source>
</evidence>
<comment type="similarity">
    <text evidence="2 7">Belongs to the ExbD/TolR family.</text>
</comment>
<dbReference type="GO" id="GO:0022857">
    <property type="term" value="F:transmembrane transporter activity"/>
    <property type="evidence" value="ECO:0007669"/>
    <property type="project" value="InterPro"/>
</dbReference>
<dbReference type="GO" id="GO:0005886">
    <property type="term" value="C:plasma membrane"/>
    <property type="evidence" value="ECO:0007669"/>
    <property type="project" value="UniProtKB-SubCell"/>
</dbReference>
<organism evidence="8 9">
    <name type="scientific">Salibaculum griseiflavum</name>
    <dbReference type="NCBI Taxonomy" id="1914409"/>
    <lineage>
        <taxon>Bacteria</taxon>
        <taxon>Pseudomonadati</taxon>
        <taxon>Pseudomonadota</taxon>
        <taxon>Alphaproteobacteria</taxon>
        <taxon>Rhodobacterales</taxon>
        <taxon>Roseobacteraceae</taxon>
        <taxon>Salibaculum</taxon>
    </lineage>
</organism>
<keyword evidence="9" id="KW-1185">Reference proteome</keyword>
<dbReference type="AlphaFoldDB" id="A0A2V1P4K1"/>
<dbReference type="PANTHER" id="PTHR30558">
    <property type="entry name" value="EXBD MEMBRANE COMPONENT OF PMF-DRIVEN MACROMOLECULE IMPORT SYSTEM"/>
    <property type="match status" value="1"/>
</dbReference>
<evidence type="ECO:0000256" key="6">
    <source>
        <dbReference type="ARBA" id="ARBA00023136"/>
    </source>
</evidence>
<dbReference type="Proteomes" id="UP000245293">
    <property type="component" value="Unassembled WGS sequence"/>
</dbReference>
<dbReference type="EMBL" id="QETF01000006">
    <property type="protein sequence ID" value="PWG17256.1"/>
    <property type="molecule type" value="Genomic_DNA"/>
</dbReference>
<dbReference type="Gene3D" id="3.30.420.270">
    <property type="match status" value="1"/>
</dbReference>
<evidence type="ECO:0000256" key="4">
    <source>
        <dbReference type="ARBA" id="ARBA00022692"/>
    </source>
</evidence>
<keyword evidence="5" id="KW-1133">Transmembrane helix</keyword>
<keyword evidence="4 7" id="KW-0812">Transmembrane</keyword>
<keyword evidence="6" id="KW-0472">Membrane</keyword>
<evidence type="ECO:0000256" key="5">
    <source>
        <dbReference type="ARBA" id="ARBA00022989"/>
    </source>
</evidence>
<protein>
    <submittedName>
        <fullName evidence="8">Biopolymer transporter ExbD</fullName>
    </submittedName>
</protein>